<feature type="domain" description="Nucleoside phosphorylase" evidence="9">
    <location>
        <begin position="28"/>
        <end position="277"/>
    </location>
</feature>
<comment type="function">
    <text evidence="1">The purine nucleoside phosphorylases catalyze the phosphorolytic breakdown of the N-glycosidic bond in the beta-(deoxy)ribonucleoside molecules, with the formation of the corresponding free purine bases and pentose-1-phosphate. Cleaves guanosine, inosine, 2'-deoxyguanosine and 2'-deoxyinosine.</text>
</comment>
<evidence type="ECO:0000256" key="8">
    <source>
        <dbReference type="PIRSR" id="PIRSR000477-2"/>
    </source>
</evidence>
<dbReference type="InterPro" id="IPR000845">
    <property type="entry name" value="Nucleoside_phosphorylase_d"/>
</dbReference>
<dbReference type="Gene3D" id="3.40.50.1580">
    <property type="entry name" value="Nucleoside phosphorylase domain"/>
    <property type="match status" value="1"/>
</dbReference>
<evidence type="ECO:0000256" key="2">
    <source>
        <dbReference type="ARBA" id="ARBA00005058"/>
    </source>
</evidence>
<evidence type="ECO:0000256" key="5">
    <source>
        <dbReference type="ARBA" id="ARBA00022679"/>
    </source>
</evidence>
<evidence type="ECO:0000313" key="11">
    <source>
        <dbReference type="Proteomes" id="UP000055060"/>
    </source>
</evidence>
<feature type="binding site" evidence="8">
    <location>
        <position position="118"/>
    </location>
    <ligand>
        <name>phosphate</name>
        <dbReference type="ChEBI" id="CHEBI:43474"/>
    </ligand>
</feature>
<gene>
    <name evidence="10" type="ORF">LARV_02927</name>
</gene>
<dbReference type="AlphaFoldDB" id="A0A0S7BN21"/>
<proteinExistence type="inferred from homology"/>
<evidence type="ECO:0000256" key="1">
    <source>
        <dbReference type="ARBA" id="ARBA00002678"/>
    </source>
</evidence>
<dbReference type="UniPathway" id="UPA00606"/>
<feature type="binding site" evidence="8">
    <location>
        <position position="220"/>
    </location>
    <ligand>
        <name>phosphate</name>
        <dbReference type="ChEBI" id="CHEBI:43474"/>
    </ligand>
</feature>
<dbReference type="OrthoDB" id="1523230at2"/>
<dbReference type="NCBIfam" id="NF006054">
    <property type="entry name" value="PRK08202.1"/>
    <property type="match status" value="1"/>
</dbReference>
<dbReference type="PANTHER" id="PTHR11904">
    <property type="entry name" value="METHYLTHIOADENOSINE/PURINE NUCLEOSIDE PHOSPHORYLASE"/>
    <property type="match status" value="1"/>
</dbReference>
<dbReference type="InterPro" id="IPR011270">
    <property type="entry name" value="Pur_Nuc_Pase_Ino/Guo-sp"/>
</dbReference>
<feature type="binding site" evidence="8">
    <location>
        <position position="35"/>
    </location>
    <ligand>
        <name>phosphate</name>
        <dbReference type="ChEBI" id="CHEBI:43474"/>
    </ligand>
</feature>
<dbReference type="EMBL" id="DF967972">
    <property type="protein sequence ID" value="GAP15146.1"/>
    <property type="molecule type" value="Genomic_DNA"/>
</dbReference>
<dbReference type="InterPro" id="IPR011268">
    <property type="entry name" value="Purine_phosphorylase"/>
</dbReference>
<keyword evidence="4 7" id="KW-0328">Glycosyltransferase</keyword>
<feature type="binding site" evidence="8">
    <location>
        <position position="243"/>
    </location>
    <ligand>
        <name>a purine D-ribonucleoside</name>
        <dbReference type="ChEBI" id="CHEBI:142355"/>
    </ligand>
</feature>
<feature type="binding site" evidence="8">
    <location>
        <begin position="86"/>
        <end position="88"/>
    </location>
    <ligand>
        <name>phosphate</name>
        <dbReference type="ChEBI" id="CHEBI:43474"/>
    </ligand>
</feature>
<comment type="catalytic activity">
    <reaction evidence="6">
        <text>a purine 2'-deoxy-D-ribonucleoside + phosphate = a purine nucleobase + 2-deoxy-alpha-D-ribose 1-phosphate</text>
        <dbReference type="Rhea" id="RHEA:36431"/>
        <dbReference type="ChEBI" id="CHEBI:26386"/>
        <dbReference type="ChEBI" id="CHEBI:43474"/>
        <dbReference type="ChEBI" id="CHEBI:57259"/>
        <dbReference type="ChEBI" id="CHEBI:142361"/>
        <dbReference type="EC" id="2.4.2.1"/>
    </reaction>
</comment>
<dbReference type="PIRSF" id="PIRSF000477">
    <property type="entry name" value="PurNPase"/>
    <property type="match status" value="1"/>
</dbReference>
<name>A0A0S7BN21_9CHLR</name>
<sequence length="281" mass="30577">MAGKEFFTLPEIDQVADAIRSRTQYRPRVGLILGSGLGDLANAVTKADVIPYEDLPYWPVSTVPGHAGRLVIGLLENQPVIVMQGRVHYYEGYSMQEITLPVRAMQRLGVELIIITNAAGAIHPDYLPGDVMLITDQINMIGMAGLSPLRGPNLDEMGERFPDMSQAYDRKLIEQVRAIAAHQDIHLREGVYACLAGPSFESPADLRFLRTIGADAVGMSTVPEVIVARHGKTRVVGFSGISNKANLDGSTTTSHEEVLQAGQLIVPKLKTLILGILRSLE</sequence>
<comment type="similarity">
    <text evidence="3 7">Belongs to the PNP/MTAP phosphorylase family.</text>
</comment>
<dbReference type="GO" id="GO:0004731">
    <property type="term" value="F:purine-nucleoside phosphorylase activity"/>
    <property type="evidence" value="ECO:0007669"/>
    <property type="project" value="UniProtKB-EC"/>
</dbReference>
<protein>
    <recommendedName>
        <fullName evidence="7">Purine nucleoside phosphorylase</fullName>
        <ecNumber evidence="7">2.4.2.1</ecNumber>
    </recommendedName>
    <alternativeName>
        <fullName evidence="7">Inosine-guanosine phosphorylase</fullName>
    </alternativeName>
</protein>
<keyword evidence="11" id="KW-1185">Reference proteome</keyword>
<dbReference type="GO" id="GO:0009116">
    <property type="term" value="P:nucleoside metabolic process"/>
    <property type="evidence" value="ECO:0007669"/>
    <property type="project" value="InterPro"/>
</dbReference>
<dbReference type="Proteomes" id="UP000055060">
    <property type="component" value="Unassembled WGS sequence"/>
</dbReference>
<dbReference type="InterPro" id="IPR035994">
    <property type="entry name" value="Nucleoside_phosphorylase_sf"/>
</dbReference>
<dbReference type="GO" id="GO:0005737">
    <property type="term" value="C:cytoplasm"/>
    <property type="evidence" value="ECO:0007669"/>
    <property type="project" value="TreeGrafter"/>
</dbReference>
<dbReference type="EC" id="2.4.2.1" evidence="7"/>
<dbReference type="CDD" id="cd09009">
    <property type="entry name" value="PNP-EcPNPII_like"/>
    <property type="match status" value="1"/>
</dbReference>
<keyword evidence="5 7" id="KW-0808">Transferase</keyword>
<organism evidence="10">
    <name type="scientific">Longilinea arvoryzae</name>
    <dbReference type="NCBI Taxonomy" id="360412"/>
    <lineage>
        <taxon>Bacteria</taxon>
        <taxon>Bacillati</taxon>
        <taxon>Chloroflexota</taxon>
        <taxon>Anaerolineae</taxon>
        <taxon>Anaerolineales</taxon>
        <taxon>Anaerolineaceae</taxon>
        <taxon>Longilinea</taxon>
    </lineage>
</organism>
<evidence type="ECO:0000256" key="6">
    <source>
        <dbReference type="ARBA" id="ARBA00048556"/>
    </source>
</evidence>
<evidence type="ECO:0000259" key="9">
    <source>
        <dbReference type="Pfam" id="PF01048"/>
    </source>
</evidence>
<dbReference type="RefSeq" id="WP_075074342.1">
    <property type="nucleotide sequence ID" value="NZ_DF967972.1"/>
</dbReference>
<dbReference type="PANTHER" id="PTHR11904:SF9">
    <property type="entry name" value="PURINE NUCLEOSIDE PHOSPHORYLASE-RELATED"/>
    <property type="match status" value="1"/>
</dbReference>
<dbReference type="SUPFAM" id="SSF53167">
    <property type="entry name" value="Purine and uridine phosphorylases"/>
    <property type="match status" value="1"/>
</dbReference>
<dbReference type="STRING" id="360412.LARV_02927"/>
<dbReference type="NCBIfam" id="TIGR01700">
    <property type="entry name" value="PNPH"/>
    <property type="match status" value="1"/>
</dbReference>
<feature type="binding site" evidence="8">
    <location>
        <position position="66"/>
    </location>
    <ligand>
        <name>phosphate</name>
        <dbReference type="ChEBI" id="CHEBI:43474"/>
    </ligand>
</feature>
<comment type="pathway">
    <text evidence="2 7">Purine metabolism; purine nucleoside salvage.</text>
</comment>
<evidence type="ECO:0000256" key="4">
    <source>
        <dbReference type="ARBA" id="ARBA00022676"/>
    </source>
</evidence>
<dbReference type="NCBIfam" id="TIGR01697">
    <property type="entry name" value="PNPH-PUNA-XAPA"/>
    <property type="match status" value="1"/>
</dbReference>
<dbReference type="Pfam" id="PF01048">
    <property type="entry name" value="PNP_UDP_1"/>
    <property type="match status" value="1"/>
</dbReference>
<reference evidence="10" key="1">
    <citation type="submission" date="2015-07" db="EMBL/GenBank/DDBJ databases">
        <title>Draft Genome Sequences of Anaerolinea thermolimosa IMO-1, Bellilinea caldifistulae GOMI-1, Leptolinea tardivitalis YMTK-2, Levilinea saccharolytica KIBI-1,Longilinea arvoryzae KOME-1, Previously Described as Members of the Anaerolineaceae (Chloroflexi).</title>
        <authorList>
            <person name="Sekiguchi Y."/>
            <person name="Ohashi A."/>
            <person name="Matsuura N."/>
            <person name="Tourlousse M.D."/>
        </authorList>
    </citation>
    <scope>NUCLEOTIDE SEQUENCE [LARGE SCALE GENOMIC DNA]</scope>
    <source>
        <strain evidence="10">KOME-1</strain>
    </source>
</reference>
<evidence type="ECO:0000256" key="3">
    <source>
        <dbReference type="ARBA" id="ARBA00006751"/>
    </source>
</evidence>
<feature type="binding site" evidence="8">
    <location>
        <position position="201"/>
    </location>
    <ligand>
        <name>a purine D-ribonucleoside</name>
        <dbReference type="ChEBI" id="CHEBI:142355"/>
    </ligand>
</feature>
<accession>A0A0S7BN21</accession>
<evidence type="ECO:0000256" key="7">
    <source>
        <dbReference type="PIRNR" id="PIRNR000477"/>
    </source>
</evidence>
<evidence type="ECO:0000313" key="10">
    <source>
        <dbReference type="EMBL" id="GAP15146.1"/>
    </source>
</evidence>